<comment type="caution">
    <text evidence="2">The sequence shown here is derived from an EMBL/GenBank/DDBJ whole genome shotgun (WGS) entry which is preliminary data.</text>
</comment>
<dbReference type="OrthoDB" id="3504474at2759"/>
<keyword evidence="3" id="KW-1185">Reference proteome</keyword>
<evidence type="ECO:0000313" key="3">
    <source>
        <dbReference type="Proteomes" id="UP000824998"/>
    </source>
</evidence>
<dbReference type="EMBL" id="MU251907">
    <property type="protein sequence ID" value="KAG9228566.1"/>
    <property type="molecule type" value="Genomic_DNA"/>
</dbReference>
<accession>A0A9P7Y876</accession>
<dbReference type="Proteomes" id="UP000824998">
    <property type="component" value="Unassembled WGS sequence"/>
</dbReference>
<feature type="region of interest" description="Disordered" evidence="1">
    <location>
        <begin position="61"/>
        <end position="102"/>
    </location>
</feature>
<protein>
    <submittedName>
        <fullName evidence="2">Uncharacterized protein</fullName>
    </submittedName>
</protein>
<feature type="region of interest" description="Disordered" evidence="1">
    <location>
        <begin position="116"/>
        <end position="200"/>
    </location>
</feature>
<name>A0A9P7Y876_9HELO</name>
<reference evidence="2" key="1">
    <citation type="journal article" date="2021" name="IMA Fungus">
        <title>Genomic characterization of three marine fungi, including Emericellopsis atlantica sp. nov. with signatures of a generalist lifestyle and marine biomass degradation.</title>
        <authorList>
            <person name="Hagestad O.C."/>
            <person name="Hou L."/>
            <person name="Andersen J.H."/>
            <person name="Hansen E.H."/>
            <person name="Altermark B."/>
            <person name="Li C."/>
            <person name="Kuhnert E."/>
            <person name="Cox R.J."/>
            <person name="Crous P.W."/>
            <person name="Spatafora J.W."/>
            <person name="Lail K."/>
            <person name="Amirebrahimi M."/>
            <person name="Lipzen A."/>
            <person name="Pangilinan J."/>
            <person name="Andreopoulos W."/>
            <person name="Hayes R.D."/>
            <person name="Ng V."/>
            <person name="Grigoriev I.V."/>
            <person name="Jackson S.A."/>
            <person name="Sutton T.D.S."/>
            <person name="Dobson A.D.W."/>
            <person name="Rama T."/>
        </authorList>
    </citation>
    <scope>NUCLEOTIDE SEQUENCE</scope>
    <source>
        <strain evidence="2">TRa018bII</strain>
    </source>
</reference>
<organism evidence="2 3">
    <name type="scientific">Amylocarpus encephaloides</name>
    <dbReference type="NCBI Taxonomy" id="45428"/>
    <lineage>
        <taxon>Eukaryota</taxon>
        <taxon>Fungi</taxon>
        <taxon>Dikarya</taxon>
        <taxon>Ascomycota</taxon>
        <taxon>Pezizomycotina</taxon>
        <taxon>Leotiomycetes</taxon>
        <taxon>Helotiales</taxon>
        <taxon>Helotiales incertae sedis</taxon>
        <taxon>Amylocarpus</taxon>
    </lineage>
</organism>
<feature type="compositionally biased region" description="Polar residues" evidence="1">
    <location>
        <begin position="163"/>
        <end position="181"/>
    </location>
</feature>
<dbReference type="AlphaFoldDB" id="A0A9P7Y876"/>
<proteinExistence type="predicted"/>
<gene>
    <name evidence="2" type="ORF">BJ875DRAFT_489739</name>
</gene>
<sequence length="200" mass="20806">MLATLVRPTCTDLDVLKLNTPRFRHTAQSVVDTVFSVIDAGFEILLLKKRKFDTLQGLASPCKRKRKTSKKPPTSANENTTVNDKSRADVDTEVSISSAVDKPGDEVTVKGVAVGTPAAVDEPDTDEAAENTAVGTPAAVDEPGTDAATEDIAAGAPPGHIESVSSEVMTDALQSSSQSTPLRPGAPGSITDNLAAVPVR</sequence>
<evidence type="ECO:0000256" key="1">
    <source>
        <dbReference type="SAM" id="MobiDB-lite"/>
    </source>
</evidence>
<evidence type="ECO:0000313" key="2">
    <source>
        <dbReference type="EMBL" id="KAG9228566.1"/>
    </source>
</evidence>